<evidence type="ECO:0000313" key="16">
    <source>
        <dbReference type="Proteomes" id="UP000001744"/>
    </source>
</evidence>
<dbReference type="HOGENOM" id="CLU_086803_0_0_1"/>
<accession>B6K6X4</accession>
<keyword evidence="4 12" id="KW-0813">Transport</keyword>
<dbReference type="STRING" id="402676.B6K6X4"/>
<keyword evidence="16" id="KW-1185">Reference proteome</keyword>
<dbReference type="GeneID" id="7051809"/>
<dbReference type="GO" id="GO:0006890">
    <property type="term" value="P:retrograde vesicle-mediated transport, Golgi to endoplasmic reticulum"/>
    <property type="evidence" value="ECO:0000318"/>
    <property type="project" value="GO_Central"/>
</dbReference>
<evidence type="ECO:0000256" key="5">
    <source>
        <dbReference type="ARBA" id="ARBA00022490"/>
    </source>
</evidence>
<keyword evidence="10 12" id="KW-0968">Cytoplasmic vesicle</keyword>
<dbReference type="InterPro" id="IPR039652">
    <property type="entry name" value="Coatomer_zeta"/>
</dbReference>
<evidence type="ECO:0000313" key="14">
    <source>
        <dbReference type="EMBL" id="EEB09278.1"/>
    </source>
</evidence>
<evidence type="ECO:0000313" key="15">
    <source>
        <dbReference type="JaponicusDB" id="SJAG_04474"/>
    </source>
</evidence>
<keyword evidence="5 12" id="KW-0963">Cytoplasm</keyword>
<evidence type="ECO:0000256" key="10">
    <source>
        <dbReference type="ARBA" id="ARBA00023329"/>
    </source>
</evidence>
<organism evidence="14 16">
    <name type="scientific">Schizosaccharomyces japonicus (strain yFS275 / FY16936)</name>
    <name type="common">Fission yeast</name>
    <dbReference type="NCBI Taxonomy" id="402676"/>
    <lineage>
        <taxon>Eukaryota</taxon>
        <taxon>Fungi</taxon>
        <taxon>Dikarya</taxon>
        <taxon>Ascomycota</taxon>
        <taxon>Taphrinomycotina</taxon>
        <taxon>Schizosaccharomycetes</taxon>
        <taxon>Schizosaccharomycetales</taxon>
        <taxon>Schizosaccharomycetaceae</taxon>
        <taxon>Schizosaccharomyces</taxon>
    </lineage>
</organism>
<dbReference type="OMA" id="NELMLHS"/>
<keyword evidence="8 12" id="KW-0333">Golgi apparatus</keyword>
<dbReference type="EMBL" id="KE651168">
    <property type="protein sequence ID" value="EEB09278.1"/>
    <property type="molecule type" value="Genomic_DNA"/>
</dbReference>
<sequence>MSLSLYAIQALFILDSSGKRIFSKYYTAPHIDSSEHTNEFQTTEEELAFEKAVFKKTWKTQNDVSVVMKHKVVAVQTLDMVFYVVGSSDENEMLLYECVCSVRDALELLLKGVPDKKTLLENYGLLVLTVDETIDDGIILESDPVLIAGRVTKAPTSDAQALVSDIKEMGFMSSLQKARDKFAERILRGAF</sequence>
<dbReference type="PANTHER" id="PTHR11043:SF0">
    <property type="entry name" value="COATOMER SUBUNIT ZETA"/>
    <property type="match status" value="1"/>
</dbReference>
<dbReference type="FunFam" id="3.30.450.60:FF:000013">
    <property type="entry name" value="Coatomer subunit zeta"/>
    <property type="match status" value="1"/>
</dbReference>
<dbReference type="AlphaFoldDB" id="B6K6X4"/>
<protein>
    <recommendedName>
        <fullName evidence="12">Coatomer subunit zeta</fullName>
    </recommendedName>
</protein>
<dbReference type="InterPro" id="IPR022775">
    <property type="entry name" value="AP_mu_sigma_su"/>
</dbReference>
<evidence type="ECO:0000256" key="3">
    <source>
        <dbReference type="ARBA" id="ARBA00011775"/>
    </source>
</evidence>
<evidence type="ECO:0000256" key="7">
    <source>
        <dbReference type="ARBA" id="ARBA00022927"/>
    </source>
</evidence>
<dbReference type="GO" id="GO:0006891">
    <property type="term" value="P:intra-Golgi vesicle-mediated transport"/>
    <property type="evidence" value="ECO:0000318"/>
    <property type="project" value="GO_Central"/>
</dbReference>
<dbReference type="SUPFAM" id="SSF64356">
    <property type="entry name" value="SNARE-like"/>
    <property type="match status" value="1"/>
</dbReference>
<evidence type="ECO:0000256" key="12">
    <source>
        <dbReference type="RuleBase" id="RU366053"/>
    </source>
</evidence>
<evidence type="ECO:0000256" key="11">
    <source>
        <dbReference type="ARBA" id="ARBA00045555"/>
    </source>
</evidence>
<comment type="subcellular location">
    <subcellularLocation>
        <location evidence="12">Cytoplasm</location>
    </subcellularLocation>
    <subcellularLocation>
        <location evidence="1 12">Golgi apparatus membrane</location>
        <topology evidence="1 12">Peripheral membrane protein</topology>
        <orientation evidence="1 12">Cytoplasmic side</orientation>
    </subcellularLocation>
    <subcellularLocation>
        <location evidence="12">Cytoplasmic vesicle</location>
        <location evidence="12">COPI-coated vesicle membrane</location>
        <topology evidence="12">Peripheral membrane protein</topology>
        <orientation evidence="12">Cytoplasmic side</orientation>
    </subcellularLocation>
</comment>
<dbReference type="Pfam" id="PF01217">
    <property type="entry name" value="Clat_adaptor_s"/>
    <property type="match status" value="1"/>
</dbReference>
<comment type="similarity">
    <text evidence="2 12">Belongs to the adaptor complexes small subunit family.</text>
</comment>
<evidence type="ECO:0000259" key="13">
    <source>
        <dbReference type="Pfam" id="PF01217"/>
    </source>
</evidence>
<evidence type="ECO:0000256" key="2">
    <source>
        <dbReference type="ARBA" id="ARBA00006972"/>
    </source>
</evidence>
<dbReference type="InterPro" id="IPR011012">
    <property type="entry name" value="Longin-like_dom_sf"/>
</dbReference>
<dbReference type="OrthoDB" id="10249988at2759"/>
<feature type="domain" description="AP complex mu/sigma subunit" evidence="13">
    <location>
        <begin position="8"/>
        <end position="153"/>
    </location>
</feature>
<comment type="subunit">
    <text evidence="3 12">Oligomeric complex that consists of at least the alpha, beta, beta', gamma, delta, epsilon and zeta subunits.</text>
</comment>
<dbReference type="VEuPathDB" id="FungiDB:SJAG_04474"/>
<dbReference type="JaponicusDB" id="SJAG_04474">
    <property type="gene designation" value="ret3"/>
</dbReference>
<dbReference type="RefSeq" id="XP_002175571.1">
    <property type="nucleotide sequence ID" value="XM_002175535.2"/>
</dbReference>
<dbReference type="GO" id="GO:0030126">
    <property type="term" value="C:COPI vesicle coat"/>
    <property type="evidence" value="ECO:0000318"/>
    <property type="project" value="GO_Central"/>
</dbReference>
<dbReference type="Gene3D" id="3.30.450.60">
    <property type="match status" value="1"/>
</dbReference>
<evidence type="ECO:0000256" key="6">
    <source>
        <dbReference type="ARBA" id="ARBA00022892"/>
    </source>
</evidence>
<keyword evidence="7 12" id="KW-0653">Protein transport</keyword>
<comment type="function">
    <text evidence="11">The coatomer is a cytosolic protein complex that binds to dilysine motifs and reversibly associates with Golgi non-clathrin-coated vesicles, which further mediate biosynthetic protein transport from the ER, via the Golgi up to the trans Golgi network. Coatomer complex is required for budding from Golgi membranes, and is essential for the retrograde Golgi-to-ER transport of dilysine-tagged proteins. The zeta subunit may be involved in regulating the coat assembly and, hence, the rate of biosynthetic protein transport due to its association-dissociation properties with the coatomer complex.</text>
</comment>
<proteinExistence type="inferred from homology"/>
<gene>
    <name evidence="15" type="primary">ret3</name>
    <name evidence="14" type="ORF">SJAG_04474</name>
</gene>
<dbReference type="PANTHER" id="PTHR11043">
    <property type="entry name" value="ZETA-COAT PROTEIN"/>
    <property type="match status" value="1"/>
</dbReference>
<dbReference type="Proteomes" id="UP000001744">
    <property type="component" value="Unassembled WGS sequence"/>
</dbReference>
<reference evidence="14 16" key="1">
    <citation type="journal article" date="2011" name="Science">
        <title>Comparative functional genomics of the fission yeasts.</title>
        <authorList>
            <person name="Rhind N."/>
            <person name="Chen Z."/>
            <person name="Yassour M."/>
            <person name="Thompson D.A."/>
            <person name="Haas B.J."/>
            <person name="Habib N."/>
            <person name="Wapinski I."/>
            <person name="Roy S."/>
            <person name="Lin M.F."/>
            <person name="Heiman D.I."/>
            <person name="Young S.K."/>
            <person name="Furuya K."/>
            <person name="Guo Y."/>
            <person name="Pidoux A."/>
            <person name="Chen H.M."/>
            <person name="Robbertse B."/>
            <person name="Goldberg J.M."/>
            <person name="Aoki K."/>
            <person name="Bayne E.H."/>
            <person name="Berlin A.M."/>
            <person name="Desjardins C.A."/>
            <person name="Dobbs E."/>
            <person name="Dukaj L."/>
            <person name="Fan L."/>
            <person name="FitzGerald M.G."/>
            <person name="French C."/>
            <person name="Gujja S."/>
            <person name="Hansen K."/>
            <person name="Keifenheim D."/>
            <person name="Levin J.Z."/>
            <person name="Mosher R.A."/>
            <person name="Mueller C.A."/>
            <person name="Pfiffner J."/>
            <person name="Priest M."/>
            <person name="Russ C."/>
            <person name="Smialowska A."/>
            <person name="Swoboda P."/>
            <person name="Sykes S.M."/>
            <person name="Vaughn M."/>
            <person name="Vengrova S."/>
            <person name="Yoder R."/>
            <person name="Zeng Q."/>
            <person name="Allshire R."/>
            <person name="Baulcombe D."/>
            <person name="Birren B.W."/>
            <person name="Brown W."/>
            <person name="Ekwall K."/>
            <person name="Kellis M."/>
            <person name="Leatherwood J."/>
            <person name="Levin H."/>
            <person name="Margalit H."/>
            <person name="Martienssen R."/>
            <person name="Nieduszynski C.A."/>
            <person name="Spatafora J.W."/>
            <person name="Friedman N."/>
            <person name="Dalgaard J.Z."/>
            <person name="Baumann P."/>
            <person name="Niki H."/>
            <person name="Regev A."/>
            <person name="Nusbaum C."/>
        </authorList>
    </citation>
    <scope>NUCLEOTIDE SEQUENCE [LARGE SCALE GENOMIC DNA]</scope>
    <source>
        <strain evidence="16">yFS275 / FY16936</strain>
    </source>
</reference>
<dbReference type="GO" id="GO:0006886">
    <property type="term" value="P:intracellular protein transport"/>
    <property type="evidence" value="ECO:0000318"/>
    <property type="project" value="GO_Central"/>
</dbReference>
<dbReference type="GO" id="GO:0000139">
    <property type="term" value="C:Golgi membrane"/>
    <property type="evidence" value="ECO:0007669"/>
    <property type="project" value="UniProtKB-SubCell"/>
</dbReference>
<evidence type="ECO:0000256" key="8">
    <source>
        <dbReference type="ARBA" id="ARBA00023034"/>
    </source>
</evidence>
<keyword evidence="6 12" id="KW-0931">ER-Golgi transport</keyword>
<keyword evidence="9 12" id="KW-0472">Membrane</keyword>
<evidence type="ECO:0000256" key="9">
    <source>
        <dbReference type="ARBA" id="ARBA00023136"/>
    </source>
</evidence>
<evidence type="ECO:0000256" key="1">
    <source>
        <dbReference type="ARBA" id="ARBA00004255"/>
    </source>
</evidence>
<name>B6K6X4_SCHJY</name>
<dbReference type="eggNOG" id="KOG3343">
    <property type="taxonomic scope" value="Eukaryota"/>
</dbReference>
<evidence type="ECO:0000256" key="4">
    <source>
        <dbReference type="ARBA" id="ARBA00022448"/>
    </source>
</evidence>